<name>A0ABS5F764_9PROT</name>
<dbReference type="EMBL" id="JAAGBB010000052">
    <property type="protein sequence ID" value="MBR0668273.1"/>
    <property type="molecule type" value="Genomic_DNA"/>
</dbReference>
<dbReference type="SUPFAM" id="SSF56731">
    <property type="entry name" value="DNA primase core"/>
    <property type="match status" value="1"/>
</dbReference>
<comment type="caution">
    <text evidence="9">The sequence shown here is derived from an EMBL/GenBank/DDBJ whole genome shotgun (WGS) entry which is preliminary data.</text>
</comment>
<evidence type="ECO:0000313" key="10">
    <source>
        <dbReference type="Proteomes" id="UP001196870"/>
    </source>
</evidence>
<evidence type="ECO:0000256" key="3">
    <source>
        <dbReference type="ARBA" id="ARBA00022679"/>
    </source>
</evidence>
<accession>A0ABS5F764</accession>
<proteinExistence type="predicted"/>
<evidence type="ECO:0000256" key="1">
    <source>
        <dbReference type="ARBA" id="ARBA00022478"/>
    </source>
</evidence>
<dbReference type="Pfam" id="PF23639">
    <property type="entry name" value="DUF7146"/>
    <property type="match status" value="1"/>
</dbReference>
<sequence length="315" mass="33185">MTATAQEIAAALGLRPDGGSYRGRCPVCGYGGDTLAVRDGDHRAVFHCHNCADGPGIASVIRAALGEDAFAGGEQHAFDRAAIEAREAERKAERERAKAKALEVWNKAVPIDGTPAQRYLAGRGLPGVITPALRFGNVFNAELGRRVPAMIGAVTRPGSDEVIGIHRTFIDAEGNGKARDVLVHKKTLGQIGGAVVALDTWKHGETLVIAEGVETALSAKVLVGHGAAWAAIAANNLPRLALRDDVRDIFISADPDEAGQREAWAAAARFKAEGRRVTVGTPRSGDANDELMRRLGLARQPASAATPPWEDAPHG</sequence>
<keyword evidence="4" id="KW-0548">Nucleotidyltransferase</keyword>
<organism evidence="9 10">
    <name type="scientific">Plastoroseomonas hellenica</name>
    <dbReference type="NCBI Taxonomy" id="2687306"/>
    <lineage>
        <taxon>Bacteria</taxon>
        <taxon>Pseudomonadati</taxon>
        <taxon>Pseudomonadota</taxon>
        <taxon>Alphaproteobacteria</taxon>
        <taxon>Acetobacterales</taxon>
        <taxon>Acetobacteraceae</taxon>
        <taxon>Plastoroseomonas</taxon>
    </lineage>
</organism>
<dbReference type="RefSeq" id="WP_211856051.1">
    <property type="nucleotide sequence ID" value="NZ_JAAGBB010000052.1"/>
</dbReference>
<protein>
    <recommendedName>
        <fullName evidence="11">Toprim domain-containing protein</fullName>
    </recommendedName>
</protein>
<keyword evidence="3" id="KW-0808">Transferase</keyword>
<keyword evidence="1" id="KW-0240">DNA-directed RNA polymerase</keyword>
<gene>
    <name evidence="9" type="ORF">GXW71_28230</name>
</gene>
<dbReference type="InterPro" id="IPR055570">
    <property type="entry name" value="DUF7146"/>
</dbReference>
<evidence type="ECO:0000313" key="9">
    <source>
        <dbReference type="EMBL" id="MBR0668273.1"/>
    </source>
</evidence>
<reference evidence="10" key="1">
    <citation type="journal article" date="2021" name="Syst. Appl. Microbiol.">
        <title>Roseomonas hellenica sp. nov., isolated from roots of wild-growing Alkanna tinctoria.</title>
        <authorList>
            <person name="Rat A."/>
            <person name="Naranjo H.D."/>
            <person name="Lebbe L."/>
            <person name="Cnockaert M."/>
            <person name="Krigas N."/>
            <person name="Grigoriadou K."/>
            <person name="Maloupa E."/>
            <person name="Willems A."/>
        </authorList>
    </citation>
    <scope>NUCLEOTIDE SEQUENCE [LARGE SCALE GENOMIC DNA]</scope>
    <source>
        <strain evidence="10">LMG 31523</strain>
    </source>
</reference>
<feature type="domain" description="Toprim" evidence="7">
    <location>
        <begin position="207"/>
        <end position="294"/>
    </location>
</feature>
<dbReference type="Gene3D" id="3.40.1360.10">
    <property type="match status" value="1"/>
</dbReference>
<keyword evidence="2" id="KW-0639">Primosome</keyword>
<feature type="domain" description="DUF7146" evidence="8">
    <location>
        <begin position="96"/>
        <end position="197"/>
    </location>
</feature>
<keyword evidence="5" id="KW-0235">DNA replication</keyword>
<keyword evidence="6" id="KW-0804">Transcription</keyword>
<dbReference type="InterPro" id="IPR006171">
    <property type="entry name" value="TOPRIM_dom"/>
</dbReference>
<dbReference type="Gene3D" id="3.90.580.10">
    <property type="entry name" value="Zinc finger, CHC2-type domain"/>
    <property type="match status" value="1"/>
</dbReference>
<evidence type="ECO:0008006" key="11">
    <source>
        <dbReference type="Google" id="ProtNLM"/>
    </source>
</evidence>
<dbReference type="Pfam" id="PF13362">
    <property type="entry name" value="Toprim_3"/>
    <property type="match status" value="1"/>
</dbReference>
<evidence type="ECO:0000256" key="6">
    <source>
        <dbReference type="ARBA" id="ARBA00023163"/>
    </source>
</evidence>
<dbReference type="InterPro" id="IPR036977">
    <property type="entry name" value="DNA_primase_Znf_CHC2"/>
</dbReference>
<evidence type="ECO:0000259" key="7">
    <source>
        <dbReference type="Pfam" id="PF13362"/>
    </source>
</evidence>
<evidence type="ECO:0000259" key="8">
    <source>
        <dbReference type="Pfam" id="PF23639"/>
    </source>
</evidence>
<evidence type="ECO:0000256" key="5">
    <source>
        <dbReference type="ARBA" id="ARBA00022705"/>
    </source>
</evidence>
<evidence type="ECO:0000256" key="2">
    <source>
        <dbReference type="ARBA" id="ARBA00022515"/>
    </source>
</evidence>
<evidence type="ECO:0000256" key="4">
    <source>
        <dbReference type="ARBA" id="ARBA00022695"/>
    </source>
</evidence>
<dbReference type="Proteomes" id="UP001196870">
    <property type="component" value="Unassembled WGS sequence"/>
</dbReference>
<keyword evidence="10" id="KW-1185">Reference proteome</keyword>